<evidence type="ECO:0000313" key="2">
    <source>
        <dbReference type="Proteomes" id="UP000031036"/>
    </source>
</evidence>
<dbReference type="EMBL" id="JPKZ01000596">
    <property type="protein sequence ID" value="KHN86512.1"/>
    <property type="molecule type" value="Genomic_DNA"/>
</dbReference>
<organism evidence="1 2">
    <name type="scientific">Toxocara canis</name>
    <name type="common">Canine roundworm</name>
    <dbReference type="NCBI Taxonomy" id="6265"/>
    <lineage>
        <taxon>Eukaryota</taxon>
        <taxon>Metazoa</taxon>
        <taxon>Ecdysozoa</taxon>
        <taxon>Nematoda</taxon>
        <taxon>Chromadorea</taxon>
        <taxon>Rhabditida</taxon>
        <taxon>Spirurina</taxon>
        <taxon>Ascaridomorpha</taxon>
        <taxon>Ascaridoidea</taxon>
        <taxon>Toxocaridae</taxon>
        <taxon>Toxocara</taxon>
    </lineage>
</organism>
<sequence length="84" mass="9501">MLGYAKHFYPRHWLCGLHMWGGRVEVMCSRDQNCWHSTTGINVPPKTPFSTNRPVEHGIQSAKKLTNFCFVVPIGLTEFGNPIG</sequence>
<dbReference type="Proteomes" id="UP000031036">
    <property type="component" value="Unassembled WGS sequence"/>
</dbReference>
<accession>A0A0B2VYU8</accession>
<keyword evidence="2" id="KW-1185">Reference proteome</keyword>
<proteinExistence type="predicted"/>
<evidence type="ECO:0000313" key="1">
    <source>
        <dbReference type="EMBL" id="KHN86512.1"/>
    </source>
</evidence>
<dbReference type="AlphaFoldDB" id="A0A0B2VYU8"/>
<protein>
    <submittedName>
        <fullName evidence="1">Uncharacterized protein</fullName>
    </submittedName>
</protein>
<gene>
    <name evidence="1" type="ORF">Tcan_05769</name>
</gene>
<name>A0A0B2VYU8_TOXCA</name>
<reference evidence="1 2" key="1">
    <citation type="submission" date="2014-11" db="EMBL/GenBank/DDBJ databases">
        <title>Genetic blueprint of the zoonotic pathogen Toxocara canis.</title>
        <authorList>
            <person name="Zhu X.-Q."/>
            <person name="Korhonen P.K."/>
            <person name="Cai H."/>
            <person name="Young N.D."/>
            <person name="Nejsum P."/>
            <person name="von Samson-Himmelstjerna G."/>
            <person name="Boag P.R."/>
            <person name="Tan P."/>
            <person name="Li Q."/>
            <person name="Min J."/>
            <person name="Yang Y."/>
            <person name="Wang X."/>
            <person name="Fang X."/>
            <person name="Hall R.S."/>
            <person name="Hofmann A."/>
            <person name="Sternberg P.W."/>
            <person name="Jex A.R."/>
            <person name="Gasser R.B."/>
        </authorList>
    </citation>
    <scope>NUCLEOTIDE SEQUENCE [LARGE SCALE GENOMIC DNA]</scope>
    <source>
        <strain evidence="1">PN_DK_2014</strain>
    </source>
</reference>
<comment type="caution">
    <text evidence="1">The sequence shown here is derived from an EMBL/GenBank/DDBJ whole genome shotgun (WGS) entry which is preliminary data.</text>
</comment>